<organism evidence="2 3">
    <name type="scientific">Aspergillus calidoustus</name>
    <dbReference type="NCBI Taxonomy" id="454130"/>
    <lineage>
        <taxon>Eukaryota</taxon>
        <taxon>Fungi</taxon>
        <taxon>Dikarya</taxon>
        <taxon>Ascomycota</taxon>
        <taxon>Pezizomycotina</taxon>
        <taxon>Eurotiomycetes</taxon>
        <taxon>Eurotiomycetidae</taxon>
        <taxon>Eurotiales</taxon>
        <taxon>Aspergillaceae</taxon>
        <taxon>Aspergillus</taxon>
        <taxon>Aspergillus subgen. Nidulantes</taxon>
    </lineage>
</organism>
<dbReference type="OrthoDB" id="10018600at2759"/>
<protein>
    <submittedName>
        <fullName evidence="2">Uncharacterized protein</fullName>
    </submittedName>
</protein>
<feature type="chain" id="PRO_5012859348" evidence="1">
    <location>
        <begin position="16"/>
        <end position="460"/>
    </location>
</feature>
<dbReference type="EMBL" id="CDMC01000003">
    <property type="protein sequence ID" value="CEL02178.1"/>
    <property type="molecule type" value="Genomic_DNA"/>
</dbReference>
<dbReference type="STRING" id="454130.A0A0U5FRM5"/>
<evidence type="ECO:0000313" key="2">
    <source>
        <dbReference type="EMBL" id="CEL02178.1"/>
    </source>
</evidence>
<evidence type="ECO:0000313" key="3">
    <source>
        <dbReference type="Proteomes" id="UP000054771"/>
    </source>
</evidence>
<feature type="signal peptide" evidence="1">
    <location>
        <begin position="1"/>
        <end position="15"/>
    </location>
</feature>
<dbReference type="Gene3D" id="2.160.20.20">
    <property type="match status" value="1"/>
</dbReference>
<dbReference type="SUPFAM" id="SSF51126">
    <property type="entry name" value="Pectin lyase-like"/>
    <property type="match status" value="1"/>
</dbReference>
<keyword evidence="3" id="KW-1185">Reference proteome</keyword>
<keyword evidence="1" id="KW-0732">Signal</keyword>
<dbReference type="InterPro" id="IPR012332">
    <property type="entry name" value="Autotransporter_pectin_lyase_C"/>
</dbReference>
<dbReference type="AlphaFoldDB" id="A0A0U5FRM5"/>
<evidence type="ECO:0000256" key="1">
    <source>
        <dbReference type="SAM" id="SignalP"/>
    </source>
</evidence>
<sequence>MKASLLFSFLSAASASVLVSDPSDIIPASQWASDNAIKADYHVPVIYYQTTANVAPYTVKNHQHKSFKNAVLRTDSNDTSVVIATEGAIVDISDTEIIKFGYSSNLVQASFFGLNSAVLAANGSEIHLSDVNITTHNGAANVYAYGSDTVIDIENLWMYSSGPTSHALYASGNGTIKARNVQTYSGGNRCSAFSGDSPAGYVYIHDSVAHTTGIGSAVGFVLGEMNLTNVVGTATNSPAFFSIGNSVGSCTNCEMEGGLLAGLFIFGLDKSGGANSFYLDHTKVTVTDETAPALWFGAITAEVHMRYTEFETPSGILAVANYSTVTEEFNFYAGYDDAPSAINTADARVFVEQSTLTGDLVAYNGSTLGLHFADHSFWTGKAYIGYGDAELGVTLDASSTWNVTGNTELQNLTNADSTFSNVRSNGFSIKYNASAPANRPLRGRTFKLQGGGKVSPISRK</sequence>
<name>A0A0U5FRM5_ASPCI</name>
<accession>A0A0U5FRM5</accession>
<dbReference type="InterPro" id="IPR011050">
    <property type="entry name" value="Pectin_lyase_fold/virulence"/>
</dbReference>
<gene>
    <name evidence="2" type="ORF">ASPCAL03350</name>
</gene>
<reference evidence="3" key="1">
    <citation type="journal article" date="2016" name="Genome Announc.">
        <title>Draft genome sequences of fungus Aspergillus calidoustus.</title>
        <authorList>
            <person name="Horn F."/>
            <person name="Linde J."/>
            <person name="Mattern D.J."/>
            <person name="Walther G."/>
            <person name="Guthke R."/>
            <person name="Scherlach K."/>
            <person name="Martin K."/>
            <person name="Brakhage A.A."/>
            <person name="Petzke L."/>
            <person name="Valiante V."/>
        </authorList>
    </citation>
    <scope>NUCLEOTIDE SEQUENCE [LARGE SCALE GENOMIC DNA]</scope>
    <source>
        <strain evidence="3">SF006504</strain>
    </source>
</reference>
<proteinExistence type="predicted"/>
<dbReference type="Proteomes" id="UP000054771">
    <property type="component" value="Unassembled WGS sequence"/>
</dbReference>